<reference evidence="2 3" key="1">
    <citation type="journal article" date="2016" name="Nat. Commun.">
        <title>Thousands of microbial genomes shed light on interconnected biogeochemical processes in an aquifer system.</title>
        <authorList>
            <person name="Anantharaman K."/>
            <person name="Brown C.T."/>
            <person name="Hug L.A."/>
            <person name="Sharon I."/>
            <person name="Castelle C.J."/>
            <person name="Probst A.J."/>
            <person name="Thomas B.C."/>
            <person name="Singh A."/>
            <person name="Wilkins M.J."/>
            <person name="Karaoz U."/>
            <person name="Brodie E.L."/>
            <person name="Williams K.H."/>
            <person name="Hubbard S.S."/>
            <person name="Banfield J.F."/>
        </authorList>
    </citation>
    <scope>NUCLEOTIDE SEQUENCE [LARGE SCALE GENOMIC DNA]</scope>
</reference>
<evidence type="ECO:0000313" key="2">
    <source>
        <dbReference type="EMBL" id="OGK39211.1"/>
    </source>
</evidence>
<dbReference type="Proteomes" id="UP000179270">
    <property type="component" value="Unassembled WGS sequence"/>
</dbReference>
<keyword evidence="1" id="KW-1133">Transmembrane helix</keyword>
<accession>A0A1F7I774</accession>
<name>A0A1F7I774_9BACT</name>
<gene>
    <name evidence="2" type="ORF">A3A74_07675</name>
</gene>
<keyword evidence="1" id="KW-0472">Membrane</keyword>
<keyword evidence="1" id="KW-0812">Transmembrane</keyword>
<protein>
    <submittedName>
        <fullName evidence="2">Uncharacterized protein</fullName>
    </submittedName>
</protein>
<feature type="transmembrane region" description="Helical" evidence="1">
    <location>
        <begin position="7"/>
        <end position="30"/>
    </location>
</feature>
<evidence type="ECO:0000313" key="3">
    <source>
        <dbReference type="Proteomes" id="UP000179270"/>
    </source>
</evidence>
<proteinExistence type="predicted"/>
<dbReference type="PROSITE" id="PS51257">
    <property type="entry name" value="PROKAR_LIPOPROTEIN"/>
    <property type="match status" value="1"/>
</dbReference>
<dbReference type="EMBL" id="MGAF01000055">
    <property type="protein sequence ID" value="OGK39211.1"/>
    <property type="molecule type" value="Genomic_DNA"/>
</dbReference>
<sequence>MTEKKLNGLVTCSSIGLVACSLGAVSLLLLPESPTLIQTLNQATIQLELMISNFTTVERIITAVVAGVVIGIYSSRVKKASSSISPKEYLNSTKEAKRNKDTRVGFPLNRMAQDYINRHDPDVVDGEANEVE</sequence>
<dbReference type="AlphaFoldDB" id="A0A1F7I774"/>
<evidence type="ECO:0000256" key="1">
    <source>
        <dbReference type="SAM" id="Phobius"/>
    </source>
</evidence>
<organism evidence="2 3">
    <name type="scientific">Candidatus Roizmanbacteria bacterium RIFCSPLOWO2_01_FULL_35_13</name>
    <dbReference type="NCBI Taxonomy" id="1802055"/>
    <lineage>
        <taxon>Bacteria</taxon>
        <taxon>Candidatus Roizmaniibacteriota</taxon>
    </lineage>
</organism>
<feature type="transmembrane region" description="Helical" evidence="1">
    <location>
        <begin position="50"/>
        <end position="73"/>
    </location>
</feature>
<comment type="caution">
    <text evidence="2">The sequence shown here is derived from an EMBL/GenBank/DDBJ whole genome shotgun (WGS) entry which is preliminary data.</text>
</comment>